<dbReference type="Gene3D" id="3.40.190.170">
    <property type="entry name" value="Bacterial extracellular solute-binding protein, family 7"/>
    <property type="match status" value="1"/>
</dbReference>
<dbReference type="PANTHER" id="PTHR33376:SF7">
    <property type="entry name" value="C4-DICARBOXYLATE-BINDING PROTEIN DCTB"/>
    <property type="match status" value="1"/>
</dbReference>
<dbReference type="NCBIfam" id="NF037995">
    <property type="entry name" value="TRAP_S1"/>
    <property type="match status" value="1"/>
</dbReference>
<dbReference type="PANTHER" id="PTHR33376">
    <property type="match status" value="1"/>
</dbReference>
<evidence type="ECO:0000313" key="4">
    <source>
        <dbReference type="EMBL" id="SVA23102.1"/>
    </source>
</evidence>
<dbReference type="InterPro" id="IPR018389">
    <property type="entry name" value="DctP_fam"/>
</dbReference>
<name>A0A381U4C7_9ZZZZ</name>
<keyword evidence="3" id="KW-0732">Signal</keyword>
<protein>
    <recommendedName>
        <fullName evidence="5">C4-dicarboxylate ABC transporter substrate-binding protein</fullName>
    </recommendedName>
</protein>
<dbReference type="CDD" id="cd13670">
    <property type="entry name" value="PBP2_TRAP_Tp0957_like"/>
    <property type="match status" value="1"/>
</dbReference>
<comment type="similarity">
    <text evidence="1">Belongs to the bacterial solute-binding protein 7 family.</text>
</comment>
<accession>A0A381U4C7</accession>
<dbReference type="InterPro" id="IPR038404">
    <property type="entry name" value="TRAP_DctP_sf"/>
</dbReference>
<evidence type="ECO:0000256" key="2">
    <source>
        <dbReference type="ARBA" id="ARBA00022448"/>
    </source>
</evidence>
<keyword evidence="2" id="KW-0813">Transport</keyword>
<evidence type="ECO:0000256" key="1">
    <source>
        <dbReference type="ARBA" id="ARBA00009023"/>
    </source>
</evidence>
<proteinExistence type="inferred from homology"/>
<reference evidence="4" key="1">
    <citation type="submission" date="2018-05" db="EMBL/GenBank/DDBJ databases">
        <authorList>
            <person name="Lanie J.A."/>
            <person name="Ng W.-L."/>
            <person name="Kazmierczak K.M."/>
            <person name="Andrzejewski T.M."/>
            <person name="Davidsen T.M."/>
            <person name="Wayne K.J."/>
            <person name="Tettelin H."/>
            <person name="Glass J.I."/>
            <person name="Rusch D."/>
            <person name="Podicherti R."/>
            <person name="Tsui H.-C.T."/>
            <person name="Winkler M.E."/>
        </authorList>
    </citation>
    <scope>NUCLEOTIDE SEQUENCE</scope>
</reference>
<evidence type="ECO:0000256" key="3">
    <source>
        <dbReference type="ARBA" id="ARBA00022729"/>
    </source>
</evidence>
<dbReference type="GO" id="GO:0055085">
    <property type="term" value="P:transmembrane transport"/>
    <property type="evidence" value="ECO:0007669"/>
    <property type="project" value="InterPro"/>
</dbReference>
<dbReference type="AlphaFoldDB" id="A0A381U4C7"/>
<organism evidence="4">
    <name type="scientific">marine metagenome</name>
    <dbReference type="NCBI Taxonomy" id="408172"/>
    <lineage>
        <taxon>unclassified sequences</taxon>
        <taxon>metagenomes</taxon>
        <taxon>ecological metagenomes</taxon>
    </lineage>
</organism>
<evidence type="ECO:0008006" key="5">
    <source>
        <dbReference type="Google" id="ProtNLM"/>
    </source>
</evidence>
<dbReference type="Pfam" id="PF03480">
    <property type="entry name" value="DctP"/>
    <property type="match status" value="1"/>
</dbReference>
<sequence length="340" mass="38051">MLMKMFRSMRFVVGVFVTIAFLSIAVEAQRGLRVRIGTLVPDGSLWDETIHVMAQEWSRISDGVVRVQVFAGGVLGDEIEMVRKVRQGQLQAVALSSVGLSRIDESVACLQIPMLIESYEELDYVRERIAPTLEERIEAKGFKVLNWADGGWLHVFSKSAAHTPDDLRSMKLFVSAGDPDSENLYKEFGFNAIPLSLVDLITSLQTGMLDAVPIVPLFAQIQELYKLTPHMLDVKLLPLVGGTVMSARAWNQLPAEHREGMLEASRRAGVQLRDEIRQMGDDSVTEMAKRGLIVNTPDASMLSAWRNESEGTYSSLRGDYCPGDIFDEVRRLRDEYRSAQ</sequence>
<gene>
    <name evidence="4" type="ORF">METZ01_LOCUS75956</name>
</gene>
<dbReference type="EMBL" id="UINC01005715">
    <property type="protein sequence ID" value="SVA23102.1"/>
    <property type="molecule type" value="Genomic_DNA"/>
</dbReference>